<dbReference type="InterPro" id="IPR037069">
    <property type="entry name" value="AcylCoA_DH/ox_N_sf"/>
</dbReference>
<reference evidence="1 2" key="1">
    <citation type="journal article" date="2011" name="J. Bacteriol.">
        <title>Genome sequence of the 1,4-dioxane-degrading Pseudonocardia dioxanivorans strain CB1190.</title>
        <authorList>
            <person name="Sales C.M."/>
            <person name="Mahendra S."/>
            <person name="Grostern A."/>
            <person name="Parales R.E."/>
            <person name="Goodwin L.A."/>
            <person name="Woyke T."/>
            <person name="Nolan M."/>
            <person name="Lapidus A."/>
            <person name="Chertkov O."/>
            <person name="Ovchinnikova G."/>
            <person name="Sczyrba A."/>
            <person name="Alvarez-Cohen L."/>
        </authorList>
    </citation>
    <scope>NUCLEOTIDE SEQUENCE [LARGE SCALE GENOMIC DNA]</scope>
    <source>
        <strain evidence="2">ATCC 55486 / DSM 44775 / JCM 13855 / CB1190</strain>
    </source>
</reference>
<dbReference type="RefSeq" id="WP_013673335.1">
    <property type="nucleotide sequence ID" value="NC_015312.1"/>
</dbReference>
<keyword evidence="2" id="KW-1185">Reference proteome</keyword>
<evidence type="ECO:0008006" key="3">
    <source>
        <dbReference type="Google" id="ProtNLM"/>
    </source>
</evidence>
<dbReference type="InterPro" id="IPR009100">
    <property type="entry name" value="AcylCoA_DH/oxidase_NM_dom_sf"/>
</dbReference>
<dbReference type="GO" id="GO:0050660">
    <property type="term" value="F:flavin adenine dinucleotide binding"/>
    <property type="evidence" value="ECO:0007669"/>
    <property type="project" value="InterPro"/>
</dbReference>
<accession>F4CTY9</accession>
<dbReference type="AlphaFoldDB" id="F4CTY9"/>
<protein>
    <recommendedName>
        <fullName evidence="3">Acyl-CoA dehydrogenase domain-containing protein</fullName>
    </recommendedName>
</protein>
<dbReference type="EMBL" id="CP002593">
    <property type="protein sequence ID" value="AEA23397.1"/>
    <property type="molecule type" value="Genomic_DNA"/>
</dbReference>
<name>F4CTY9_PSEUX</name>
<dbReference type="eggNOG" id="COG1960">
    <property type="taxonomic scope" value="Bacteria"/>
</dbReference>
<dbReference type="Gene3D" id="1.10.540.10">
    <property type="entry name" value="Acyl-CoA dehydrogenase/oxidase, N-terminal domain"/>
    <property type="match status" value="1"/>
</dbReference>
<evidence type="ECO:0000313" key="2">
    <source>
        <dbReference type="Proteomes" id="UP000007809"/>
    </source>
</evidence>
<organism evidence="1 2">
    <name type="scientific">Pseudonocardia dioxanivorans (strain ATCC 55486 / DSM 44775 / JCM 13855 / CB1190)</name>
    <dbReference type="NCBI Taxonomy" id="675635"/>
    <lineage>
        <taxon>Bacteria</taxon>
        <taxon>Bacillati</taxon>
        <taxon>Actinomycetota</taxon>
        <taxon>Actinomycetes</taxon>
        <taxon>Pseudonocardiales</taxon>
        <taxon>Pseudonocardiaceae</taxon>
        <taxon>Pseudonocardia</taxon>
    </lineage>
</organism>
<dbReference type="GO" id="GO:0016627">
    <property type="term" value="F:oxidoreductase activity, acting on the CH-CH group of donors"/>
    <property type="evidence" value="ECO:0007669"/>
    <property type="project" value="InterPro"/>
</dbReference>
<dbReference type="SUPFAM" id="SSF56645">
    <property type="entry name" value="Acyl-CoA dehydrogenase NM domain-like"/>
    <property type="match status" value="1"/>
</dbReference>
<dbReference type="KEGG" id="pdx:Psed_1150"/>
<sequence length="315" mass="33131">MKNDDLRPFPSADPAEFDIIDALLTHLPALWSPAEESDAPGVNAFAVRDAWDALCGHGISGLLVPTECGGQGASLSRSLSVAWALSRIPAPVPFLSTAIIAPLVAIALGERGLLTEIATGDSVVAVAFGGRVEGDGEWDTVVHGEVTNVLHGIDADRWLVVARTAEDKVTLLAVDRPASAVREPGPDLTRPTARARFDGMSVRRLAEGVEPLVEEVVRRAHLVRCVEVLAAATVAASQDTAVLSAVSVAVTAVRSAAAATDLHARCEQSQLRLACDRTATVARLVGDRRRGAGSLRSERCVQRATSASRWLPPVA</sequence>
<gene>
    <name evidence="1" type="ordered locus">Psed_1150</name>
</gene>
<dbReference type="HOGENOM" id="CLU_882417_0_0_11"/>
<proteinExistence type="predicted"/>
<dbReference type="Proteomes" id="UP000007809">
    <property type="component" value="Chromosome"/>
</dbReference>
<dbReference type="STRING" id="675635.Psed_1150"/>
<evidence type="ECO:0000313" key="1">
    <source>
        <dbReference type="EMBL" id="AEA23397.1"/>
    </source>
</evidence>